<dbReference type="PATRIC" id="fig|65700.7.peg.3441"/>
<feature type="binding site" evidence="1">
    <location>
        <position position="184"/>
    </location>
    <ligand>
        <name>Zn(2+)</name>
        <dbReference type="ChEBI" id="CHEBI:29105"/>
        <label>2</label>
    </ligand>
</feature>
<feature type="binding site" evidence="1">
    <location>
        <position position="58"/>
    </location>
    <ligand>
        <name>Zn(2+)</name>
        <dbReference type="ChEBI" id="CHEBI:29105"/>
        <label>1</label>
    </ligand>
</feature>
<gene>
    <name evidence="4" type="ORF">SY86_13665</name>
</gene>
<dbReference type="SUPFAM" id="SSF51338">
    <property type="entry name" value="Composite domain of metallo-dependent hydrolases"/>
    <property type="match status" value="1"/>
</dbReference>
<dbReference type="PANTHER" id="PTHR42717">
    <property type="entry name" value="DIHYDROOROTASE-RELATED"/>
    <property type="match status" value="1"/>
</dbReference>
<feature type="binding site" evidence="1">
    <location>
        <position position="56"/>
    </location>
    <ligand>
        <name>Zn(2+)</name>
        <dbReference type="ChEBI" id="CHEBI:29105"/>
        <label>1</label>
    </ligand>
</feature>
<dbReference type="PIRSF" id="PIRSF039004">
    <property type="entry name" value="ADE_EF_0837"/>
    <property type="match status" value="1"/>
</dbReference>
<dbReference type="NCBIfam" id="NF006689">
    <property type="entry name" value="PRK09237.1"/>
    <property type="match status" value="1"/>
</dbReference>
<dbReference type="InterPro" id="IPR011059">
    <property type="entry name" value="Metal-dep_hydrolase_composite"/>
</dbReference>
<evidence type="ECO:0000256" key="1">
    <source>
        <dbReference type="PIRSR" id="PIRSR039004-1"/>
    </source>
</evidence>
<dbReference type="GO" id="GO:0019213">
    <property type="term" value="F:deacetylase activity"/>
    <property type="evidence" value="ECO:0007669"/>
    <property type="project" value="InterPro"/>
</dbReference>
<dbReference type="AlphaFoldDB" id="A0A0M2KFY0"/>
<evidence type="ECO:0000313" key="5">
    <source>
        <dbReference type="Proteomes" id="UP000033924"/>
    </source>
</evidence>
<keyword evidence="1" id="KW-0862">Zinc</keyword>
<evidence type="ECO:0000256" key="2">
    <source>
        <dbReference type="PIRSR" id="PIRSR039004-2"/>
    </source>
</evidence>
<accession>A0A0M2KFY0</accession>
<dbReference type="Gene3D" id="3.20.20.140">
    <property type="entry name" value="Metal-dependent hydrolases"/>
    <property type="match status" value="1"/>
</dbReference>
<dbReference type="NCBIfam" id="TIGR03583">
    <property type="entry name" value="EF_0837"/>
    <property type="match status" value="1"/>
</dbReference>
<keyword evidence="5" id="KW-1185">Reference proteome</keyword>
<dbReference type="InterPro" id="IPR047601">
    <property type="entry name" value="EF_0837-like"/>
</dbReference>
<keyword evidence="1" id="KW-0479">Metal-binding</keyword>
<reference evidence="4 5" key="1">
    <citation type="submission" date="2015-01" db="EMBL/GenBank/DDBJ databases">
        <title>Erwinia tracheiphila.</title>
        <authorList>
            <person name="Shapiro L.R."/>
        </authorList>
    </citation>
    <scope>NUCLEOTIDE SEQUENCE [LARGE SCALE GENOMIC DNA]</scope>
    <source>
        <strain evidence="4 5">BuffGH</strain>
    </source>
</reference>
<dbReference type="Pfam" id="PF22647">
    <property type="entry name" value="EF_0837-like_N"/>
    <property type="match status" value="1"/>
</dbReference>
<dbReference type="SUPFAM" id="SSF51556">
    <property type="entry name" value="Metallo-dependent hydrolases"/>
    <property type="match status" value="1"/>
</dbReference>
<feature type="modified residue" description="N6-carboxylysine" evidence="2">
    <location>
        <position position="150"/>
    </location>
</feature>
<dbReference type="RefSeq" id="WP_016190813.1">
    <property type="nucleotide sequence ID" value="NZ_CP089932.1"/>
</dbReference>
<dbReference type="EMBL" id="JXNU01000003">
    <property type="protein sequence ID" value="KKF36247.1"/>
    <property type="molecule type" value="Genomic_DNA"/>
</dbReference>
<dbReference type="GO" id="GO:0004151">
    <property type="term" value="F:dihydroorotase activity"/>
    <property type="evidence" value="ECO:0007669"/>
    <property type="project" value="UniProtKB-EC"/>
</dbReference>
<proteinExistence type="predicted"/>
<evidence type="ECO:0000256" key="3">
    <source>
        <dbReference type="PIRSR" id="PIRSR039004-3"/>
    </source>
</evidence>
<dbReference type="Gene3D" id="2.30.40.10">
    <property type="entry name" value="Urease, subunit C, domain 1"/>
    <property type="match status" value="1"/>
</dbReference>
<dbReference type="InterPro" id="IPR032466">
    <property type="entry name" value="Metal_Hydrolase"/>
</dbReference>
<dbReference type="STRING" id="65700.SY86_13665"/>
<dbReference type="InterPro" id="IPR020043">
    <property type="entry name" value="Deacetylase_Atu3266-like"/>
</dbReference>
<evidence type="ECO:0000313" key="4">
    <source>
        <dbReference type="EMBL" id="KKF36247.1"/>
    </source>
</evidence>
<organism evidence="4 5">
    <name type="scientific">Erwinia tracheiphila</name>
    <dbReference type="NCBI Taxonomy" id="65700"/>
    <lineage>
        <taxon>Bacteria</taxon>
        <taxon>Pseudomonadati</taxon>
        <taxon>Pseudomonadota</taxon>
        <taxon>Gammaproteobacteria</taxon>
        <taxon>Enterobacterales</taxon>
        <taxon>Erwiniaceae</taxon>
        <taxon>Erwinia</taxon>
    </lineage>
</organism>
<dbReference type="PANTHER" id="PTHR42717:SF1">
    <property type="entry name" value="IMIDAZOLONEPROPIONASE AND RELATED AMIDOHYDROLASES"/>
    <property type="match status" value="1"/>
</dbReference>
<keyword evidence="4" id="KW-0378">Hydrolase</keyword>
<protein>
    <submittedName>
        <fullName evidence="4">Dihydroorotase</fullName>
        <ecNumber evidence="4">3.5.2.3</ecNumber>
    </submittedName>
</protein>
<feature type="binding site" description="via carbamate group" evidence="1">
    <location>
        <position position="150"/>
    </location>
    <ligand>
        <name>Zn(2+)</name>
        <dbReference type="ChEBI" id="CHEBI:29105"/>
        <label>2</label>
    </ligand>
</feature>
<feature type="binding site" evidence="1">
    <location>
        <position position="207"/>
    </location>
    <ligand>
        <name>Zn(2+)</name>
        <dbReference type="ChEBI" id="CHEBI:29105"/>
        <label>2</label>
    </ligand>
</feature>
<dbReference type="Proteomes" id="UP000033924">
    <property type="component" value="Unassembled WGS sequence"/>
</dbReference>
<dbReference type="GO" id="GO:0046872">
    <property type="term" value="F:metal ion binding"/>
    <property type="evidence" value="ECO:0007669"/>
    <property type="project" value="UniProtKB-KW"/>
</dbReference>
<comment type="caution">
    <text evidence="4">The sequence shown here is derived from an EMBL/GenBank/DDBJ whole genome shotgun (WGS) entry which is preliminary data.</text>
</comment>
<feature type="site" description="Transition state stabilizer" evidence="3">
    <location>
        <position position="152"/>
    </location>
</feature>
<feature type="binding site" evidence="1">
    <location>
        <position position="267"/>
    </location>
    <ligand>
        <name>Zn(2+)</name>
        <dbReference type="ChEBI" id="CHEBI:29105"/>
        <label>1</label>
    </ligand>
</feature>
<dbReference type="EC" id="3.5.2.3" evidence="4"/>
<name>A0A0M2KFY0_9GAMM</name>
<feature type="binding site" description="via carbamate group" evidence="1">
    <location>
        <position position="150"/>
    </location>
    <ligand>
        <name>Zn(2+)</name>
        <dbReference type="ChEBI" id="CHEBI:29105"/>
        <label>1</label>
    </ligand>
</feature>
<sequence>MFDLIIRRARLSDGSLTDIAVRDGKIAALGEVKGSSTQERDLAGRFWLSAGWIDSHVHCYPKSPIYHDEADKVGVEAGVTTVVDAGSTGADDVDEFYQLTRSASTQVYALLNIARTGILTQNELADMDQIDKVGVRDAVQRLPGFIIGIKARISSSVVEANGIKPLIRAKEIQHENGDLPLMVHIGNNPPDLDEIADLLSSGDIITHCYNGKPNRILTPARELRASVTRALQRGVRLDVGHGTASFSFDVARVAIAQGILPHTISSDIYCRNRINGPVFRLAHVMSKFFSVGMTLPQIIDCVTVSAAEGLRLHDKGQLAVGYDADLTIFDVKKEETCLFIDSEGQSVAGEKQLMPLAAVVGGQWFITDEGKKHHVFDL</sequence>